<feature type="chain" id="PRO_5042663978" description="CLIP domain-containing serine protease" evidence="11">
    <location>
        <begin position="20"/>
        <end position="429"/>
    </location>
</feature>
<dbReference type="InterPro" id="IPR001254">
    <property type="entry name" value="Trypsin_dom"/>
</dbReference>
<evidence type="ECO:0000256" key="4">
    <source>
        <dbReference type="ARBA" id="ARBA00022801"/>
    </source>
</evidence>
<comment type="similarity">
    <text evidence="8 11">Belongs to the peptidase S1 family. CLIP subfamily.</text>
</comment>
<dbReference type="InterPro" id="IPR022700">
    <property type="entry name" value="CLIP"/>
</dbReference>
<evidence type="ECO:0000313" key="13">
    <source>
        <dbReference type="EMBL" id="KAK4881495.1"/>
    </source>
</evidence>
<keyword evidence="6 10" id="KW-0720">Serine protease</keyword>
<dbReference type="InterPro" id="IPR009003">
    <property type="entry name" value="Peptidase_S1_PA"/>
</dbReference>
<evidence type="ECO:0000256" key="3">
    <source>
        <dbReference type="ARBA" id="ARBA00022729"/>
    </source>
</evidence>
<dbReference type="PANTHER" id="PTHR24252:SF7">
    <property type="entry name" value="HYALIN"/>
    <property type="match status" value="1"/>
</dbReference>
<dbReference type="GO" id="GO:0004252">
    <property type="term" value="F:serine-type endopeptidase activity"/>
    <property type="evidence" value="ECO:0007669"/>
    <property type="project" value="UniProtKB-UniRule"/>
</dbReference>
<keyword evidence="2 10" id="KW-0645">Protease</keyword>
<dbReference type="PRINTS" id="PR00722">
    <property type="entry name" value="CHYMOTRYPSIN"/>
</dbReference>
<name>A0AAN7Q655_9COLE</name>
<sequence length="429" mass="47222">MTLTYYILVIALVTTITSAATYDVLINCIPISECSELYTLALKNRDSLETIRLLRHSHCGYTPNGQPMVWCSEIIPSECKIPNGRIGTCVDFNQCNAFNGLIANENELADIQSYIYHSKCKSLNPRYVCCPTNNAPSRDMVTPSTTSGHDLPNPNNRECGLQDVPKIFGGKTTQFEEFPWTVQLQYRSGSELTRNCGGTLISNRYVVTAAHCVDKAAIRSVGELVSVVLGEYDTRNETDCIDMLGIQSCADPPVVISVENVIIHPNWNKKPPATIDHDIALIRLAEAVKFTQYVRPICLPTSTTLFKEDERLTVAGWGQTETQRTSPVKLKAALPVKNKEQCASTYKIAKRLIVGEGEFCVGGEEGIDSCSGDSGGPLMYSSQVNGESIWYLAGVVSFGPNQPCGVKNYPGLYTYVPKYVDWINTAIKT</sequence>
<keyword evidence="4 10" id="KW-0378">Hydrolase</keyword>
<dbReference type="GO" id="GO:0006508">
    <property type="term" value="P:proteolysis"/>
    <property type="evidence" value="ECO:0007669"/>
    <property type="project" value="UniProtKB-KW"/>
</dbReference>
<dbReference type="InterPro" id="IPR043504">
    <property type="entry name" value="Peptidase_S1_PA_chymotrypsin"/>
</dbReference>
<dbReference type="PANTHER" id="PTHR24252">
    <property type="entry name" value="ACROSIN-RELATED"/>
    <property type="match status" value="1"/>
</dbReference>
<keyword evidence="1" id="KW-0768">Sushi</keyword>
<evidence type="ECO:0000256" key="9">
    <source>
        <dbReference type="ARBA" id="ARBA00052079"/>
    </source>
</evidence>
<evidence type="ECO:0000256" key="5">
    <source>
        <dbReference type="ARBA" id="ARBA00022820"/>
    </source>
</evidence>
<evidence type="ECO:0000256" key="1">
    <source>
        <dbReference type="ARBA" id="ARBA00022659"/>
    </source>
</evidence>
<comment type="subcellular location">
    <subcellularLocation>
        <location evidence="11">Secreted</location>
    </subcellularLocation>
</comment>
<dbReference type="PROSITE" id="PS00135">
    <property type="entry name" value="TRYPSIN_SER"/>
    <property type="match status" value="1"/>
</dbReference>
<dbReference type="EMBL" id="JARPUR010000002">
    <property type="protein sequence ID" value="KAK4881495.1"/>
    <property type="molecule type" value="Genomic_DNA"/>
</dbReference>
<dbReference type="Gene3D" id="3.30.1640.30">
    <property type="match status" value="2"/>
</dbReference>
<keyword evidence="14" id="KW-1185">Reference proteome</keyword>
<dbReference type="InterPro" id="IPR001314">
    <property type="entry name" value="Peptidase_S1A"/>
</dbReference>
<keyword evidence="7" id="KW-1015">Disulfide bond</keyword>
<evidence type="ECO:0000259" key="12">
    <source>
        <dbReference type="PROSITE" id="PS50240"/>
    </source>
</evidence>
<feature type="domain" description="Peptidase S1" evidence="12">
    <location>
        <begin position="167"/>
        <end position="428"/>
    </location>
</feature>
<accession>A0AAN7Q655</accession>
<dbReference type="GO" id="GO:0042381">
    <property type="term" value="P:hemolymph coagulation"/>
    <property type="evidence" value="ECO:0007669"/>
    <property type="project" value="UniProtKB-KW"/>
</dbReference>
<gene>
    <name evidence="13" type="ORF">RN001_004814</name>
</gene>
<dbReference type="Pfam" id="PF12032">
    <property type="entry name" value="CLIP"/>
    <property type="match status" value="2"/>
</dbReference>
<organism evidence="13 14">
    <name type="scientific">Aquatica leii</name>
    <dbReference type="NCBI Taxonomy" id="1421715"/>
    <lineage>
        <taxon>Eukaryota</taxon>
        <taxon>Metazoa</taxon>
        <taxon>Ecdysozoa</taxon>
        <taxon>Arthropoda</taxon>
        <taxon>Hexapoda</taxon>
        <taxon>Insecta</taxon>
        <taxon>Pterygota</taxon>
        <taxon>Neoptera</taxon>
        <taxon>Endopterygota</taxon>
        <taxon>Coleoptera</taxon>
        <taxon>Polyphaga</taxon>
        <taxon>Elateriformia</taxon>
        <taxon>Elateroidea</taxon>
        <taxon>Lampyridae</taxon>
        <taxon>Luciolinae</taxon>
        <taxon>Aquatica</taxon>
    </lineage>
</organism>
<protein>
    <recommendedName>
        <fullName evidence="11">CLIP domain-containing serine protease</fullName>
        <ecNumber evidence="10">3.4.21.-</ecNumber>
    </recommendedName>
</protein>
<keyword evidence="5" id="KW-0353">Hemolymph clotting</keyword>
<evidence type="ECO:0000256" key="7">
    <source>
        <dbReference type="ARBA" id="ARBA00023157"/>
    </source>
</evidence>
<dbReference type="EC" id="3.4.21.-" evidence="10"/>
<dbReference type="InterPro" id="IPR018114">
    <property type="entry name" value="TRYPSIN_HIS"/>
</dbReference>
<dbReference type="SUPFAM" id="SSF50494">
    <property type="entry name" value="Trypsin-like serine proteases"/>
    <property type="match status" value="1"/>
</dbReference>
<proteinExistence type="inferred from homology"/>
<feature type="signal peptide" evidence="11">
    <location>
        <begin position="1"/>
        <end position="19"/>
    </location>
</feature>
<dbReference type="InterPro" id="IPR033116">
    <property type="entry name" value="TRYPSIN_SER"/>
</dbReference>
<keyword evidence="11" id="KW-0964">Secreted</keyword>
<dbReference type="FunFam" id="2.40.10.10:FF:000120">
    <property type="entry name" value="Putative serine protease"/>
    <property type="match status" value="1"/>
</dbReference>
<evidence type="ECO:0000256" key="8">
    <source>
        <dbReference type="ARBA" id="ARBA00024195"/>
    </source>
</evidence>
<evidence type="ECO:0000256" key="6">
    <source>
        <dbReference type="ARBA" id="ARBA00022825"/>
    </source>
</evidence>
<dbReference type="Gene3D" id="2.40.10.10">
    <property type="entry name" value="Trypsin-like serine proteases"/>
    <property type="match status" value="2"/>
</dbReference>
<dbReference type="Pfam" id="PF00089">
    <property type="entry name" value="Trypsin"/>
    <property type="match status" value="1"/>
</dbReference>
<dbReference type="AlphaFoldDB" id="A0AAN7Q655"/>
<evidence type="ECO:0000256" key="11">
    <source>
        <dbReference type="RuleBase" id="RU366078"/>
    </source>
</evidence>
<evidence type="ECO:0000313" key="14">
    <source>
        <dbReference type="Proteomes" id="UP001353858"/>
    </source>
</evidence>
<dbReference type="Proteomes" id="UP001353858">
    <property type="component" value="Unassembled WGS sequence"/>
</dbReference>
<dbReference type="InterPro" id="IPR038565">
    <property type="entry name" value="CLIP_sf"/>
</dbReference>
<dbReference type="PROSITE" id="PS50240">
    <property type="entry name" value="TRYPSIN_DOM"/>
    <property type="match status" value="1"/>
</dbReference>
<dbReference type="SMART" id="SM00020">
    <property type="entry name" value="Tryp_SPc"/>
    <property type="match status" value="1"/>
</dbReference>
<comment type="caution">
    <text evidence="13">The sequence shown here is derived from an EMBL/GenBank/DDBJ whole genome shotgun (WGS) entry which is preliminary data.</text>
</comment>
<keyword evidence="3 11" id="KW-0732">Signal</keyword>
<dbReference type="PROSITE" id="PS00134">
    <property type="entry name" value="TRYPSIN_HIS"/>
    <property type="match status" value="1"/>
</dbReference>
<evidence type="ECO:0000256" key="10">
    <source>
        <dbReference type="RuleBase" id="RU363034"/>
    </source>
</evidence>
<comment type="catalytic activity">
    <reaction evidence="9">
        <text>Selective cleavage of 103-Arg-|-Ser-104 and 124-Ile-|-Ile-125 bonds in Limulus clotting factor B to form activated factor B. Cleavage of -Pro-Arg-|-Xaa- bonds in synthetic substrates.</text>
        <dbReference type="EC" id="3.4.21.84"/>
    </reaction>
</comment>
<reference evidence="14" key="1">
    <citation type="submission" date="2023-01" db="EMBL/GenBank/DDBJ databases">
        <title>Key to firefly adult light organ development and bioluminescence: homeobox transcription factors regulate luciferase expression and transportation to peroxisome.</title>
        <authorList>
            <person name="Fu X."/>
        </authorList>
    </citation>
    <scope>NUCLEOTIDE SEQUENCE [LARGE SCALE GENOMIC DNA]</scope>
</reference>
<comment type="domain">
    <text evidence="11">The clip domain consists of 35-55 residues which are 'knitted' together usually by 3 conserved disulfide bonds forming a clip-like compact structure.</text>
</comment>
<dbReference type="GO" id="GO:0005576">
    <property type="term" value="C:extracellular region"/>
    <property type="evidence" value="ECO:0007669"/>
    <property type="project" value="UniProtKB-SubCell"/>
</dbReference>
<evidence type="ECO:0000256" key="2">
    <source>
        <dbReference type="ARBA" id="ARBA00022670"/>
    </source>
</evidence>
<dbReference type="CDD" id="cd00190">
    <property type="entry name" value="Tryp_SPc"/>
    <property type="match status" value="1"/>
</dbReference>